<evidence type="ECO:0000313" key="2">
    <source>
        <dbReference type="Proteomes" id="UP000805193"/>
    </source>
</evidence>
<reference evidence="1 2" key="1">
    <citation type="journal article" date="2020" name="Cell">
        <title>Large-Scale Comparative Analyses of Tick Genomes Elucidate Their Genetic Diversity and Vector Capacities.</title>
        <authorList>
            <consortium name="Tick Genome and Microbiome Consortium (TIGMIC)"/>
            <person name="Jia N."/>
            <person name="Wang J."/>
            <person name="Shi W."/>
            <person name="Du L."/>
            <person name="Sun Y."/>
            <person name="Zhan W."/>
            <person name="Jiang J.F."/>
            <person name="Wang Q."/>
            <person name="Zhang B."/>
            <person name="Ji P."/>
            <person name="Bell-Sakyi L."/>
            <person name="Cui X.M."/>
            <person name="Yuan T.T."/>
            <person name="Jiang B.G."/>
            <person name="Yang W.F."/>
            <person name="Lam T.T."/>
            <person name="Chang Q.C."/>
            <person name="Ding S.J."/>
            <person name="Wang X.J."/>
            <person name="Zhu J.G."/>
            <person name="Ruan X.D."/>
            <person name="Zhao L."/>
            <person name="Wei J.T."/>
            <person name="Ye R.Z."/>
            <person name="Que T.C."/>
            <person name="Du C.H."/>
            <person name="Zhou Y.H."/>
            <person name="Cheng J.X."/>
            <person name="Dai P.F."/>
            <person name="Guo W.B."/>
            <person name="Han X.H."/>
            <person name="Huang E.J."/>
            <person name="Li L.F."/>
            <person name="Wei W."/>
            <person name="Gao Y.C."/>
            <person name="Liu J.Z."/>
            <person name="Shao H.Z."/>
            <person name="Wang X."/>
            <person name="Wang C.C."/>
            <person name="Yang T.C."/>
            <person name="Huo Q.B."/>
            <person name="Li W."/>
            <person name="Chen H.Y."/>
            <person name="Chen S.E."/>
            <person name="Zhou L.G."/>
            <person name="Ni X.B."/>
            <person name="Tian J.H."/>
            <person name="Sheng Y."/>
            <person name="Liu T."/>
            <person name="Pan Y.S."/>
            <person name="Xia L.Y."/>
            <person name="Li J."/>
            <person name="Zhao F."/>
            <person name="Cao W.C."/>
        </authorList>
    </citation>
    <scope>NUCLEOTIDE SEQUENCE [LARGE SCALE GENOMIC DNA]</scope>
    <source>
        <strain evidence="1">Iper-2018</strain>
    </source>
</reference>
<keyword evidence="2" id="KW-1185">Reference proteome</keyword>
<protein>
    <submittedName>
        <fullName evidence="1">Uncharacterized protein</fullName>
    </submittedName>
</protein>
<sequence>VDLLEHNGELWLCRSADGLFRLTTGTVLLEIKCPSSIRNTLIFVITRKVTFVSYLLYVGDKLHSQVQVLM</sequence>
<organism evidence="1 2">
    <name type="scientific">Ixodes persulcatus</name>
    <name type="common">Taiga tick</name>
    <dbReference type="NCBI Taxonomy" id="34615"/>
    <lineage>
        <taxon>Eukaryota</taxon>
        <taxon>Metazoa</taxon>
        <taxon>Ecdysozoa</taxon>
        <taxon>Arthropoda</taxon>
        <taxon>Chelicerata</taxon>
        <taxon>Arachnida</taxon>
        <taxon>Acari</taxon>
        <taxon>Parasitiformes</taxon>
        <taxon>Ixodida</taxon>
        <taxon>Ixodoidea</taxon>
        <taxon>Ixodidae</taxon>
        <taxon>Ixodinae</taxon>
        <taxon>Ixodes</taxon>
    </lineage>
</organism>
<dbReference type="EMBL" id="JABSTQ010010209">
    <property type="protein sequence ID" value="KAG0422563.1"/>
    <property type="molecule type" value="Genomic_DNA"/>
</dbReference>
<evidence type="ECO:0000313" key="1">
    <source>
        <dbReference type="EMBL" id="KAG0422563.1"/>
    </source>
</evidence>
<gene>
    <name evidence="1" type="ORF">HPB47_001620</name>
</gene>
<dbReference type="Proteomes" id="UP000805193">
    <property type="component" value="Unassembled WGS sequence"/>
</dbReference>
<proteinExistence type="predicted"/>
<accession>A0AC60PNV1</accession>
<comment type="caution">
    <text evidence="1">The sequence shown here is derived from an EMBL/GenBank/DDBJ whole genome shotgun (WGS) entry which is preliminary data.</text>
</comment>
<name>A0AC60PNV1_IXOPE</name>
<feature type="non-terminal residue" evidence="1">
    <location>
        <position position="1"/>
    </location>
</feature>